<comment type="caution">
    <text evidence="11">The sequence shown here is derived from an EMBL/GenBank/DDBJ whole genome shotgun (WGS) entry which is preliminary data.</text>
</comment>
<organism evidence="11 12">
    <name type="scientific">Fistulifera solaris</name>
    <name type="common">Oleaginous diatom</name>
    <dbReference type="NCBI Taxonomy" id="1519565"/>
    <lineage>
        <taxon>Eukaryota</taxon>
        <taxon>Sar</taxon>
        <taxon>Stramenopiles</taxon>
        <taxon>Ochrophyta</taxon>
        <taxon>Bacillariophyta</taxon>
        <taxon>Bacillariophyceae</taxon>
        <taxon>Bacillariophycidae</taxon>
        <taxon>Naviculales</taxon>
        <taxon>Naviculaceae</taxon>
        <taxon>Fistulifera</taxon>
    </lineage>
</organism>
<comment type="similarity">
    <text evidence="2">Belongs to the SWEET sugar transporter family.</text>
</comment>
<dbReference type="GO" id="GO:0005886">
    <property type="term" value="C:plasma membrane"/>
    <property type="evidence" value="ECO:0007669"/>
    <property type="project" value="UniProtKB-SubCell"/>
</dbReference>
<dbReference type="OrthoDB" id="409725at2759"/>
<evidence type="ECO:0000256" key="2">
    <source>
        <dbReference type="ARBA" id="ARBA00007809"/>
    </source>
</evidence>
<evidence type="ECO:0000256" key="7">
    <source>
        <dbReference type="ARBA" id="ARBA00022737"/>
    </source>
</evidence>
<feature type="transmembrane region" description="Helical" evidence="10">
    <location>
        <begin position="144"/>
        <end position="162"/>
    </location>
</feature>
<comment type="subcellular location">
    <subcellularLocation>
        <location evidence="1">Cell membrane</location>
        <topology evidence="1">Multi-pass membrane protein</topology>
    </subcellularLocation>
</comment>
<evidence type="ECO:0000256" key="9">
    <source>
        <dbReference type="ARBA" id="ARBA00023136"/>
    </source>
</evidence>
<dbReference type="Pfam" id="PF03083">
    <property type="entry name" value="MtN3_slv"/>
    <property type="match status" value="2"/>
</dbReference>
<evidence type="ECO:0000256" key="10">
    <source>
        <dbReference type="SAM" id="Phobius"/>
    </source>
</evidence>
<keyword evidence="12" id="KW-1185">Reference proteome</keyword>
<feature type="transmembrane region" description="Helical" evidence="10">
    <location>
        <begin position="232"/>
        <end position="255"/>
    </location>
</feature>
<keyword evidence="6 10" id="KW-0812">Transmembrane</keyword>
<dbReference type="AlphaFoldDB" id="A0A1Z5J912"/>
<protein>
    <submittedName>
        <fullName evidence="11">Solute carrier family 50</fullName>
    </submittedName>
</protein>
<feature type="transmembrane region" description="Helical" evidence="10">
    <location>
        <begin position="47"/>
        <end position="63"/>
    </location>
</feature>
<evidence type="ECO:0000256" key="5">
    <source>
        <dbReference type="ARBA" id="ARBA00022597"/>
    </source>
</evidence>
<keyword evidence="3" id="KW-0813">Transport</keyword>
<keyword evidence="8 10" id="KW-1133">Transmembrane helix</keyword>
<keyword evidence="7" id="KW-0677">Repeat</keyword>
<feature type="transmembrane region" description="Helical" evidence="10">
    <location>
        <begin position="174"/>
        <end position="199"/>
    </location>
</feature>
<evidence type="ECO:0000256" key="3">
    <source>
        <dbReference type="ARBA" id="ARBA00022448"/>
    </source>
</evidence>
<evidence type="ECO:0000256" key="8">
    <source>
        <dbReference type="ARBA" id="ARBA00022989"/>
    </source>
</evidence>
<dbReference type="EMBL" id="BDSP01000016">
    <property type="protein sequence ID" value="GAX10382.1"/>
    <property type="molecule type" value="Genomic_DNA"/>
</dbReference>
<dbReference type="PANTHER" id="PTHR10791">
    <property type="entry name" value="RAG1-ACTIVATING PROTEIN 1"/>
    <property type="match status" value="1"/>
</dbReference>
<evidence type="ECO:0000313" key="11">
    <source>
        <dbReference type="EMBL" id="GAX10382.1"/>
    </source>
</evidence>
<sequence length="286" mass="31506">MIPISELLLEYICPIAGGLTATVMFAAPLPDAYRAVRDQGHLGSLNPLPWAFMLGNCYGWVLYGVIQRNFFVYCANVPGLFFAIWLNLQAVKLQYKSYPCHKYSLVSHAEIEKPSPQIEDGEVVAPVEMKREAPPAPLPTTQDTWILFVVLVWLLLTSVLGFQQGTISSDSQQLLIGSTVNLNLVIFYAAPLSTIYTVLQKQSSASIHVPTMLTNTANGVFWFAYGLAVQDWFIAVPNGLGAALGAIQMVLRVLFPAQKVQANQDVKAVVNANVRHEDDHLEKNST</sequence>
<keyword evidence="5" id="KW-0762">Sugar transport</keyword>
<dbReference type="InterPro" id="IPR004316">
    <property type="entry name" value="SWEET_rpt"/>
</dbReference>
<dbReference type="InParanoid" id="A0A1Z5J912"/>
<gene>
    <name evidence="11" type="ORF">FisN_3Lh600</name>
</gene>
<name>A0A1Z5J912_FISSO</name>
<evidence type="ECO:0000256" key="6">
    <source>
        <dbReference type="ARBA" id="ARBA00022692"/>
    </source>
</evidence>
<evidence type="ECO:0000256" key="4">
    <source>
        <dbReference type="ARBA" id="ARBA00022475"/>
    </source>
</evidence>
<evidence type="ECO:0000256" key="1">
    <source>
        <dbReference type="ARBA" id="ARBA00004651"/>
    </source>
</evidence>
<reference evidence="11 12" key="1">
    <citation type="journal article" date="2015" name="Plant Cell">
        <title>Oil accumulation by the oleaginous diatom Fistulifera solaris as revealed by the genome and transcriptome.</title>
        <authorList>
            <person name="Tanaka T."/>
            <person name="Maeda Y."/>
            <person name="Veluchamy A."/>
            <person name="Tanaka M."/>
            <person name="Abida H."/>
            <person name="Marechal E."/>
            <person name="Bowler C."/>
            <person name="Muto M."/>
            <person name="Sunaga Y."/>
            <person name="Tanaka M."/>
            <person name="Yoshino T."/>
            <person name="Taniguchi T."/>
            <person name="Fukuda Y."/>
            <person name="Nemoto M."/>
            <person name="Matsumoto M."/>
            <person name="Wong P.S."/>
            <person name="Aburatani S."/>
            <person name="Fujibuchi W."/>
        </authorList>
    </citation>
    <scope>NUCLEOTIDE SEQUENCE [LARGE SCALE GENOMIC DNA]</scope>
    <source>
        <strain evidence="11 12">JPCC DA0580</strain>
    </source>
</reference>
<dbReference type="PANTHER" id="PTHR10791:SF30">
    <property type="entry name" value="SUGAR TRANSPORTER SWEET1"/>
    <property type="match status" value="1"/>
</dbReference>
<dbReference type="GO" id="GO:0051119">
    <property type="term" value="F:sugar transmembrane transporter activity"/>
    <property type="evidence" value="ECO:0007669"/>
    <property type="project" value="InterPro"/>
</dbReference>
<evidence type="ECO:0000313" key="12">
    <source>
        <dbReference type="Proteomes" id="UP000198406"/>
    </source>
</evidence>
<feature type="transmembrane region" description="Helical" evidence="10">
    <location>
        <begin position="7"/>
        <end position="27"/>
    </location>
</feature>
<feature type="transmembrane region" description="Helical" evidence="10">
    <location>
        <begin position="70"/>
        <end position="88"/>
    </location>
</feature>
<keyword evidence="9 10" id="KW-0472">Membrane</keyword>
<proteinExistence type="inferred from homology"/>
<accession>A0A1Z5J912</accession>
<dbReference type="FunFam" id="1.20.1280.290:FF:000007">
    <property type="entry name" value="Bidirectional sugar transporter SWEET7"/>
    <property type="match status" value="1"/>
</dbReference>
<dbReference type="Gene3D" id="1.20.1280.290">
    <property type="match status" value="2"/>
</dbReference>
<dbReference type="Proteomes" id="UP000198406">
    <property type="component" value="Unassembled WGS sequence"/>
</dbReference>
<keyword evidence="4" id="KW-1003">Cell membrane</keyword>
<dbReference type="InterPro" id="IPR047664">
    <property type="entry name" value="SWEET"/>
</dbReference>